<dbReference type="HOGENOM" id="CLU_160040_0_1_5"/>
<keyword evidence="1" id="KW-0472">Membrane</keyword>
<evidence type="ECO:0000256" key="1">
    <source>
        <dbReference type="SAM" id="Phobius"/>
    </source>
</evidence>
<dbReference type="OrthoDB" id="9900840at2"/>
<dbReference type="KEGG" id="hni:W911_10960"/>
<gene>
    <name evidence="2" type="ORF">W911_10960</name>
</gene>
<dbReference type="AlphaFoldDB" id="V5SE66"/>
<organism evidence="2 3">
    <name type="scientific">Hyphomicrobium nitrativorans NL23</name>
    <dbReference type="NCBI Taxonomy" id="1029756"/>
    <lineage>
        <taxon>Bacteria</taxon>
        <taxon>Pseudomonadati</taxon>
        <taxon>Pseudomonadota</taxon>
        <taxon>Alphaproteobacteria</taxon>
        <taxon>Hyphomicrobiales</taxon>
        <taxon>Hyphomicrobiaceae</taxon>
        <taxon>Hyphomicrobium</taxon>
    </lineage>
</organism>
<feature type="transmembrane region" description="Helical" evidence="1">
    <location>
        <begin position="14"/>
        <end position="34"/>
    </location>
</feature>
<evidence type="ECO:0000313" key="2">
    <source>
        <dbReference type="EMBL" id="AHB48798.1"/>
    </source>
</evidence>
<dbReference type="STRING" id="1029756.W911_10960"/>
<dbReference type="Proteomes" id="UP000018542">
    <property type="component" value="Chromosome"/>
</dbReference>
<proteinExistence type="predicted"/>
<name>V5SE66_9HYPH</name>
<dbReference type="EMBL" id="CP006912">
    <property type="protein sequence ID" value="AHB48798.1"/>
    <property type="molecule type" value="Genomic_DNA"/>
</dbReference>
<sequence>MEQLQQFAADNPQWVVMVLNGLVAGWLAGLLLGGGGLIRNLLVGLIGAVVGGSLANAGLLTLPYDFDSVIPYGNQIAISTIGAMLVVIVARFLGGR</sequence>
<keyword evidence="1" id="KW-1133">Transmembrane helix</keyword>
<keyword evidence="3" id="KW-1185">Reference proteome</keyword>
<keyword evidence="1" id="KW-0812">Transmembrane</keyword>
<evidence type="ECO:0000313" key="3">
    <source>
        <dbReference type="Proteomes" id="UP000018542"/>
    </source>
</evidence>
<dbReference type="PATRIC" id="fig|1029756.8.peg.2279"/>
<reference evidence="2 3" key="1">
    <citation type="journal article" date="2014" name="Genome Announc.">
        <title>Complete Genome Sequence of Hyphomicrobium nitrativorans Strain NL23, a Denitrifying Bacterium Isolated from Biofilm of a Methanol-Fed Denitrification System Treating Seawater at the Montreal Biodome.</title>
        <authorList>
            <person name="Martineau C."/>
            <person name="Villeneuve C."/>
            <person name="Mauffrey F."/>
            <person name="Villemur R."/>
        </authorList>
    </citation>
    <scope>NUCLEOTIDE SEQUENCE [LARGE SCALE GENOMIC DNA]</scope>
    <source>
        <strain evidence="2">NL23</strain>
    </source>
</reference>
<protein>
    <submittedName>
        <fullName evidence="2">Membrane protein</fullName>
    </submittedName>
</protein>
<feature type="transmembrane region" description="Helical" evidence="1">
    <location>
        <begin position="41"/>
        <end position="64"/>
    </location>
</feature>
<accession>V5SE66</accession>
<dbReference type="RefSeq" id="WP_023787542.1">
    <property type="nucleotide sequence ID" value="NC_022997.1"/>
</dbReference>
<feature type="transmembrane region" description="Helical" evidence="1">
    <location>
        <begin position="76"/>
        <end position="94"/>
    </location>
</feature>